<gene>
    <name evidence="2" type="ORF">PENTCL1PPCAC_448</name>
</gene>
<keyword evidence="3" id="KW-1185">Reference proteome</keyword>
<keyword evidence="1" id="KW-0472">Membrane</keyword>
<proteinExistence type="predicted"/>
<accession>A0AAV5S6Y9</accession>
<keyword evidence="1" id="KW-1133">Transmembrane helix</keyword>
<comment type="caution">
    <text evidence="2">The sequence shown here is derived from an EMBL/GenBank/DDBJ whole genome shotgun (WGS) entry which is preliminary data.</text>
</comment>
<organism evidence="2 3">
    <name type="scientific">Pristionchus entomophagus</name>
    <dbReference type="NCBI Taxonomy" id="358040"/>
    <lineage>
        <taxon>Eukaryota</taxon>
        <taxon>Metazoa</taxon>
        <taxon>Ecdysozoa</taxon>
        <taxon>Nematoda</taxon>
        <taxon>Chromadorea</taxon>
        <taxon>Rhabditida</taxon>
        <taxon>Rhabditina</taxon>
        <taxon>Diplogasteromorpha</taxon>
        <taxon>Diplogasteroidea</taxon>
        <taxon>Neodiplogasteridae</taxon>
        <taxon>Pristionchus</taxon>
    </lineage>
</organism>
<dbReference type="AlphaFoldDB" id="A0AAV5S6Y9"/>
<dbReference type="EMBL" id="BTSX01000001">
    <property type="protein sequence ID" value="GMS78273.1"/>
    <property type="molecule type" value="Genomic_DNA"/>
</dbReference>
<reference evidence="2" key="1">
    <citation type="submission" date="2023-10" db="EMBL/GenBank/DDBJ databases">
        <title>Genome assembly of Pristionchus species.</title>
        <authorList>
            <person name="Yoshida K."/>
            <person name="Sommer R.J."/>
        </authorList>
    </citation>
    <scope>NUCLEOTIDE SEQUENCE</scope>
    <source>
        <strain evidence="2">RS0144</strain>
    </source>
</reference>
<evidence type="ECO:0000256" key="1">
    <source>
        <dbReference type="SAM" id="Phobius"/>
    </source>
</evidence>
<evidence type="ECO:0000313" key="2">
    <source>
        <dbReference type="EMBL" id="GMS78273.1"/>
    </source>
</evidence>
<name>A0AAV5S6Y9_9BILA</name>
<feature type="transmembrane region" description="Helical" evidence="1">
    <location>
        <begin position="14"/>
        <end position="34"/>
    </location>
</feature>
<protein>
    <submittedName>
        <fullName evidence="2">Uncharacterized protein</fullName>
    </submittedName>
</protein>
<sequence length="73" mass="8565">MTRLHVNCKFMLKTWTKCFFVQFVLNIALFALNFSMDEFPKNKKDPPLRHTLYSFGLSAQQIATIYELCIATE</sequence>
<dbReference type="Proteomes" id="UP001432027">
    <property type="component" value="Unassembled WGS sequence"/>
</dbReference>
<evidence type="ECO:0000313" key="3">
    <source>
        <dbReference type="Proteomes" id="UP001432027"/>
    </source>
</evidence>
<keyword evidence="1" id="KW-0812">Transmembrane</keyword>